<dbReference type="PANTHER" id="PTHR10683">
    <property type="entry name" value="TRANSALDOLASE"/>
    <property type="match status" value="1"/>
</dbReference>
<evidence type="ECO:0000313" key="12">
    <source>
        <dbReference type="EMBL" id="CAB4732833.1"/>
    </source>
</evidence>
<organism evidence="15">
    <name type="scientific">freshwater metagenome</name>
    <dbReference type="NCBI Taxonomy" id="449393"/>
    <lineage>
        <taxon>unclassified sequences</taxon>
        <taxon>metagenomes</taxon>
        <taxon>ecological metagenomes</taxon>
    </lineage>
</organism>
<evidence type="ECO:0000256" key="4">
    <source>
        <dbReference type="ARBA" id="ARBA00008426"/>
    </source>
</evidence>
<dbReference type="GO" id="GO:0004801">
    <property type="term" value="F:transaldolase activity"/>
    <property type="evidence" value="ECO:0007669"/>
    <property type="project" value="UniProtKB-EC"/>
</dbReference>
<dbReference type="EMBL" id="CAFAAT010000003">
    <property type="protein sequence ID" value="CAB4797042.1"/>
    <property type="molecule type" value="Genomic_DNA"/>
</dbReference>
<keyword evidence="8" id="KW-0704">Schiff base</keyword>
<dbReference type="NCBIfam" id="TIGR00876">
    <property type="entry name" value="tal_mycobact"/>
    <property type="match status" value="1"/>
</dbReference>
<protein>
    <submittedName>
        <fullName evidence="15">Unannotated protein</fullName>
    </submittedName>
</protein>
<proteinExistence type="inferred from homology"/>
<dbReference type="GO" id="GO:0005737">
    <property type="term" value="C:cytoplasm"/>
    <property type="evidence" value="ECO:0007669"/>
    <property type="project" value="UniProtKB-SubCell"/>
</dbReference>
<name>A0A6J7JDH2_9ZZZZ</name>
<evidence type="ECO:0000313" key="16">
    <source>
        <dbReference type="EMBL" id="CAB5058812.1"/>
    </source>
</evidence>
<dbReference type="PANTHER" id="PTHR10683:SF31">
    <property type="entry name" value="TRANSALDOLASE"/>
    <property type="match status" value="1"/>
</dbReference>
<evidence type="ECO:0000256" key="8">
    <source>
        <dbReference type="ARBA" id="ARBA00023270"/>
    </source>
</evidence>
<evidence type="ECO:0000256" key="7">
    <source>
        <dbReference type="ARBA" id="ARBA00023126"/>
    </source>
</evidence>
<evidence type="ECO:0000256" key="9">
    <source>
        <dbReference type="ARBA" id="ARBA00048810"/>
    </source>
</evidence>
<dbReference type="EMBL" id="CAEZWY010000003">
    <property type="protein sequence ID" value="CAB4662121.1"/>
    <property type="molecule type" value="Genomic_DNA"/>
</dbReference>
<evidence type="ECO:0000256" key="1">
    <source>
        <dbReference type="ARBA" id="ARBA00003518"/>
    </source>
</evidence>
<reference evidence="15" key="1">
    <citation type="submission" date="2020-05" db="EMBL/GenBank/DDBJ databases">
        <authorList>
            <person name="Chiriac C."/>
            <person name="Salcher M."/>
            <person name="Ghai R."/>
            <person name="Kavagutti S V."/>
        </authorList>
    </citation>
    <scope>NUCLEOTIDE SEQUENCE</scope>
</reference>
<dbReference type="InterPro" id="IPR004732">
    <property type="entry name" value="Transaldolase_2"/>
</dbReference>
<dbReference type="UniPathway" id="UPA00115"/>
<dbReference type="InterPro" id="IPR018225">
    <property type="entry name" value="Transaldolase_AS"/>
</dbReference>
<sequence>MSSHLAAVVSSGTSIWLDDLSRERLVESATPNSLSFLIKNEFVTGVTTNPIIFSQAISKSDLYAGEIKALAKSGADSETIITKLTTDDVRDACDLFTEIHNKSNGIDGRVSIEVDPRLARDTKNTISQGKELWKLVNRPNLLIKVPATVEGLPAITALIADGISVNVTIIFSVERYQEVLNAFMDGLEERLANGKPVNEIHSVASFFISRVDSEVDSHLKALSEPNAASLLGKAAIANARLAYQEFITVRASARWQLLSKNGAHIQRPLWASTGVKDKAYDDTRYVIELIGPDTVNTMPQGTLDAVKDHGVSRGDALTPNIKNAVADLAALKAVGISMVEVAIKLEREGIDKFVAPWIELIETVKKVASN</sequence>
<evidence type="ECO:0000313" key="10">
    <source>
        <dbReference type="EMBL" id="CAB4586130.1"/>
    </source>
</evidence>
<dbReference type="GO" id="GO:0006098">
    <property type="term" value="P:pentose-phosphate shunt"/>
    <property type="evidence" value="ECO:0007669"/>
    <property type="project" value="UniProtKB-UniPathway"/>
</dbReference>
<evidence type="ECO:0000256" key="6">
    <source>
        <dbReference type="ARBA" id="ARBA00022679"/>
    </source>
</evidence>
<dbReference type="EMBL" id="CAFBQT010000007">
    <property type="protein sequence ID" value="CAB5058812.1"/>
    <property type="molecule type" value="Genomic_DNA"/>
</dbReference>
<comment type="pathway">
    <text evidence="3">Carbohydrate degradation; pentose phosphate pathway.</text>
</comment>
<gene>
    <name evidence="10" type="ORF">UFOPK1791_00245</name>
    <name evidence="11" type="ORF">UFOPK2312_00066</name>
    <name evidence="12" type="ORF">UFOPK2802_00007</name>
    <name evidence="13" type="ORF">UFOPK2982_00063</name>
    <name evidence="14" type="ORF">UFOPK3083_00095</name>
    <name evidence="15" type="ORF">UFOPK3783_00307</name>
    <name evidence="16" type="ORF">UFOPK4355_00126</name>
</gene>
<dbReference type="InterPro" id="IPR001585">
    <property type="entry name" value="TAL/FSA"/>
</dbReference>
<dbReference type="AlphaFoldDB" id="A0A6J7JDH2"/>
<evidence type="ECO:0000313" key="14">
    <source>
        <dbReference type="EMBL" id="CAB4797042.1"/>
    </source>
</evidence>
<dbReference type="EMBL" id="CAFBNI010000019">
    <property type="protein sequence ID" value="CAB4940767.1"/>
    <property type="molecule type" value="Genomic_DNA"/>
</dbReference>
<dbReference type="HAMAP" id="MF_00493">
    <property type="entry name" value="Transaldolase_2"/>
    <property type="match status" value="1"/>
</dbReference>
<dbReference type="Pfam" id="PF00923">
    <property type="entry name" value="TAL_FSA"/>
    <property type="match status" value="1"/>
</dbReference>
<dbReference type="PROSITE" id="PS00958">
    <property type="entry name" value="TRANSALDOLASE_2"/>
    <property type="match status" value="1"/>
</dbReference>
<dbReference type="EMBL" id="CAEZYX010000001">
    <property type="protein sequence ID" value="CAB4732833.1"/>
    <property type="molecule type" value="Genomic_DNA"/>
</dbReference>
<evidence type="ECO:0000313" key="13">
    <source>
        <dbReference type="EMBL" id="CAB4783023.1"/>
    </source>
</evidence>
<evidence type="ECO:0000313" key="11">
    <source>
        <dbReference type="EMBL" id="CAB4662121.1"/>
    </source>
</evidence>
<dbReference type="EMBL" id="CAEZUF010000012">
    <property type="protein sequence ID" value="CAB4586130.1"/>
    <property type="molecule type" value="Genomic_DNA"/>
</dbReference>
<accession>A0A6J7JDH2</accession>
<evidence type="ECO:0000256" key="2">
    <source>
        <dbReference type="ARBA" id="ARBA00004496"/>
    </source>
</evidence>
<evidence type="ECO:0000313" key="15">
    <source>
        <dbReference type="EMBL" id="CAB4940767.1"/>
    </source>
</evidence>
<keyword evidence="6" id="KW-0808">Transferase</keyword>
<evidence type="ECO:0000256" key="5">
    <source>
        <dbReference type="ARBA" id="ARBA00022490"/>
    </source>
</evidence>
<comment type="similarity">
    <text evidence="4">Belongs to the transaldolase family. Type 2 subfamily.</text>
</comment>
<keyword evidence="7" id="KW-0570">Pentose shunt</keyword>
<dbReference type="CDD" id="cd00955">
    <property type="entry name" value="Transaldolase_like"/>
    <property type="match status" value="1"/>
</dbReference>
<dbReference type="SUPFAM" id="SSF51569">
    <property type="entry name" value="Aldolase"/>
    <property type="match status" value="1"/>
</dbReference>
<dbReference type="EMBL" id="CAFAAE010000004">
    <property type="protein sequence ID" value="CAB4783023.1"/>
    <property type="molecule type" value="Genomic_DNA"/>
</dbReference>
<dbReference type="PIRSF" id="PIRSF036915">
    <property type="entry name" value="Trnald_Bac_Plnt"/>
    <property type="match status" value="1"/>
</dbReference>
<comment type="function">
    <text evidence="1">Transaldolase is important for the balance of metabolites in the pentose-phosphate pathway.</text>
</comment>
<dbReference type="Gene3D" id="3.20.20.70">
    <property type="entry name" value="Aldolase class I"/>
    <property type="match status" value="1"/>
</dbReference>
<comment type="subcellular location">
    <subcellularLocation>
        <location evidence="2">Cytoplasm</location>
    </subcellularLocation>
</comment>
<dbReference type="GO" id="GO:0005975">
    <property type="term" value="P:carbohydrate metabolic process"/>
    <property type="evidence" value="ECO:0007669"/>
    <property type="project" value="InterPro"/>
</dbReference>
<comment type="catalytic activity">
    <reaction evidence="9">
        <text>D-sedoheptulose 7-phosphate + D-glyceraldehyde 3-phosphate = D-erythrose 4-phosphate + beta-D-fructose 6-phosphate</text>
        <dbReference type="Rhea" id="RHEA:17053"/>
        <dbReference type="ChEBI" id="CHEBI:16897"/>
        <dbReference type="ChEBI" id="CHEBI:57483"/>
        <dbReference type="ChEBI" id="CHEBI:57634"/>
        <dbReference type="ChEBI" id="CHEBI:59776"/>
        <dbReference type="EC" id="2.2.1.2"/>
    </reaction>
</comment>
<evidence type="ECO:0000256" key="3">
    <source>
        <dbReference type="ARBA" id="ARBA00004959"/>
    </source>
</evidence>
<dbReference type="InterPro" id="IPR013785">
    <property type="entry name" value="Aldolase_TIM"/>
</dbReference>
<keyword evidence="5" id="KW-0963">Cytoplasm</keyword>
<dbReference type="NCBIfam" id="NF002881">
    <property type="entry name" value="PRK03343.1"/>
    <property type="match status" value="1"/>
</dbReference>